<dbReference type="InterPro" id="IPR036890">
    <property type="entry name" value="HATPase_C_sf"/>
</dbReference>
<comment type="catalytic activity">
    <reaction evidence="1">
        <text>ATP + protein L-histidine = ADP + protein N-phospho-L-histidine.</text>
        <dbReference type="EC" id="2.7.13.3"/>
    </reaction>
</comment>
<dbReference type="SUPFAM" id="SSF52172">
    <property type="entry name" value="CheY-like"/>
    <property type="match status" value="1"/>
</dbReference>
<dbReference type="GO" id="GO:0000155">
    <property type="term" value="F:phosphorelay sensor kinase activity"/>
    <property type="evidence" value="ECO:0007669"/>
    <property type="project" value="InterPro"/>
</dbReference>
<protein>
    <recommendedName>
        <fullName evidence="2">histidine kinase</fullName>
        <ecNumber evidence="2">2.7.13.3</ecNumber>
    </recommendedName>
</protein>
<dbReference type="InterPro" id="IPR011006">
    <property type="entry name" value="CheY-like_superfamily"/>
</dbReference>
<dbReference type="Gene3D" id="3.30.565.10">
    <property type="entry name" value="Histidine kinase-like ATPase, C-terminal domain"/>
    <property type="match status" value="1"/>
</dbReference>
<feature type="domain" description="Response regulatory" evidence="11">
    <location>
        <begin position="10"/>
        <end position="126"/>
    </location>
</feature>
<keyword evidence="8" id="KW-0902">Two-component regulatory system</keyword>
<dbReference type="GO" id="GO:0005524">
    <property type="term" value="F:ATP binding"/>
    <property type="evidence" value="ECO:0007669"/>
    <property type="project" value="UniProtKB-KW"/>
</dbReference>
<dbReference type="EC" id="2.7.13.3" evidence="2"/>
<evidence type="ECO:0000313" key="12">
    <source>
        <dbReference type="EMBL" id="PSB34129.1"/>
    </source>
</evidence>
<feature type="modified residue" description="4-aspartylphosphate" evidence="9">
    <location>
        <position position="59"/>
    </location>
</feature>
<dbReference type="SMART" id="SM00448">
    <property type="entry name" value="REC"/>
    <property type="match status" value="1"/>
</dbReference>
<evidence type="ECO:0000256" key="6">
    <source>
        <dbReference type="ARBA" id="ARBA00022777"/>
    </source>
</evidence>
<name>A0A2T1EN09_9CYAN</name>
<keyword evidence="10" id="KW-0175">Coiled coil</keyword>
<dbReference type="CDD" id="cd19920">
    <property type="entry name" value="REC_PA4781-like"/>
    <property type="match status" value="1"/>
</dbReference>
<dbReference type="RefSeq" id="WP_106254890.1">
    <property type="nucleotide sequence ID" value="NZ_CAWNSW010000037.1"/>
</dbReference>
<dbReference type="InterPro" id="IPR003594">
    <property type="entry name" value="HATPase_dom"/>
</dbReference>
<evidence type="ECO:0000256" key="9">
    <source>
        <dbReference type="PROSITE-ProRule" id="PRU00169"/>
    </source>
</evidence>
<evidence type="ECO:0000256" key="4">
    <source>
        <dbReference type="ARBA" id="ARBA00022679"/>
    </source>
</evidence>
<evidence type="ECO:0000259" key="11">
    <source>
        <dbReference type="PROSITE" id="PS50110"/>
    </source>
</evidence>
<evidence type="ECO:0000256" key="10">
    <source>
        <dbReference type="SAM" id="Coils"/>
    </source>
</evidence>
<dbReference type="PROSITE" id="PS50110">
    <property type="entry name" value="RESPONSE_REGULATORY"/>
    <property type="match status" value="1"/>
</dbReference>
<comment type="caution">
    <text evidence="12">The sequence shown here is derived from an EMBL/GenBank/DDBJ whole genome shotgun (WGS) entry which is preliminary data.</text>
</comment>
<dbReference type="Pfam" id="PF00072">
    <property type="entry name" value="Response_reg"/>
    <property type="match status" value="1"/>
</dbReference>
<proteinExistence type="predicted"/>
<dbReference type="OrthoDB" id="199946at2"/>
<dbReference type="Pfam" id="PF02518">
    <property type="entry name" value="HATPase_c"/>
    <property type="match status" value="1"/>
</dbReference>
<evidence type="ECO:0000256" key="8">
    <source>
        <dbReference type="ARBA" id="ARBA00023012"/>
    </source>
</evidence>
<sequence>MDSSSPPKGNILLVDDTPDNLRLLSAMLTDQAYEVRSVRSGSAALMVAQAEPPDVILLDINMPGMNGYEVCQRLKIQPATTDIPIIFISALNEVFDKVKAFSVGGVDYISKPFQVEEVLVRVENQLKLHRLQQQLQERNQQLQERNHQLQVIEAELRRSLAQEQTLNQQIEALAAIAERHRIARDIHDSLGHALVALNIQMETALDLWQEAPDEAYTLLQEAKALGSKALRSVRESVSAIRTDPLQGLSLVEALTQLTQEFQNTTGIPVDRQICLPPVLSPPVSAAIYRLVQEGLTNISKHANATAVHLQLHSTDAGFQVMLQDNGKGFQVDANRSGFGLKGMQERVAETGGHLQIASQPGTGCQLIAVFPDRRVSEV</sequence>
<dbReference type="PANTHER" id="PTHR24421">
    <property type="entry name" value="NITRATE/NITRITE SENSOR PROTEIN NARX-RELATED"/>
    <property type="match status" value="1"/>
</dbReference>
<keyword evidence="3 9" id="KW-0597">Phosphoprotein</keyword>
<evidence type="ECO:0000256" key="5">
    <source>
        <dbReference type="ARBA" id="ARBA00022741"/>
    </source>
</evidence>
<evidence type="ECO:0000256" key="3">
    <source>
        <dbReference type="ARBA" id="ARBA00022553"/>
    </source>
</evidence>
<keyword evidence="4" id="KW-0808">Transferase</keyword>
<gene>
    <name evidence="12" type="ORF">C7B82_03285</name>
</gene>
<keyword evidence="5" id="KW-0547">Nucleotide-binding</keyword>
<dbReference type="Proteomes" id="UP000239576">
    <property type="component" value="Unassembled WGS sequence"/>
</dbReference>
<keyword evidence="13" id="KW-1185">Reference proteome</keyword>
<evidence type="ECO:0000256" key="7">
    <source>
        <dbReference type="ARBA" id="ARBA00022840"/>
    </source>
</evidence>
<accession>A0A2T1EN09</accession>
<reference evidence="12 13" key="2">
    <citation type="submission" date="2018-03" db="EMBL/GenBank/DDBJ databases">
        <title>The ancient ancestry and fast evolution of plastids.</title>
        <authorList>
            <person name="Moore K.R."/>
            <person name="Magnabosco C."/>
            <person name="Momper L."/>
            <person name="Gold D.A."/>
            <person name="Bosak T."/>
            <person name="Fournier G.P."/>
        </authorList>
    </citation>
    <scope>NUCLEOTIDE SEQUENCE [LARGE SCALE GENOMIC DNA]</scope>
    <source>
        <strain evidence="12 13">ULC18</strain>
    </source>
</reference>
<reference evidence="13" key="1">
    <citation type="submission" date="2018-02" db="EMBL/GenBank/DDBJ databases">
        <authorList>
            <person name="Moore K."/>
            <person name="Momper L."/>
        </authorList>
    </citation>
    <scope>NUCLEOTIDE SEQUENCE [LARGE SCALE GENOMIC DNA]</scope>
    <source>
        <strain evidence="13">ULC18</strain>
    </source>
</reference>
<dbReference type="PANTHER" id="PTHR24421:SF10">
    <property type="entry name" value="NITRATE_NITRITE SENSOR PROTEIN NARQ"/>
    <property type="match status" value="1"/>
</dbReference>
<dbReference type="GO" id="GO:0046983">
    <property type="term" value="F:protein dimerization activity"/>
    <property type="evidence" value="ECO:0007669"/>
    <property type="project" value="InterPro"/>
</dbReference>
<dbReference type="CDD" id="cd16917">
    <property type="entry name" value="HATPase_UhpB-NarQ-NarX-like"/>
    <property type="match status" value="1"/>
</dbReference>
<keyword evidence="7" id="KW-0067">ATP-binding</keyword>
<dbReference type="EMBL" id="PVWK01000015">
    <property type="protein sequence ID" value="PSB34129.1"/>
    <property type="molecule type" value="Genomic_DNA"/>
</dbReference>
<dbReference type="InterPro" id="IPR001789">
    <property type="entry name" value="Sig_transdc_resp-reg_receiver"/>
</dbReference>
<dbReference type="SUPFAM" id="SSF55874">
    <property type="entry name" value="ATPase domain of HSP90 chaperone/DNA topoisomerase II/histidine kinase"/>
    <property type="match status" value="1"/>
</dbReference>
<dbReference type="Gene3D" id="1.20.5.1930">
    <property type="match status" value="1"/>
</dbReference>
<dbReference type="Gene3D" id="3.40.50.2300">
    <property type="match status" value="1"/>
</dbReference>
<dbReference type="AlphaFoldDB" id="A0A2T1EN09"/>
<dbReference type="GO" id="GO:0016020">
    <property type="term" value="C:membrane"/>
    <property type="evidence" value="ECO:0007669"/>
    <property type="project" value="InterPro"/>
</dbReference>
<feature type="coiled-coil region" evidence="10">
    <location>
        <begin position="121"/>
        <end position="169"/>
    </location>
</feature>
<dbReference type="InterPro" id="IPR011712">
    <property type="entry name" value="Sig_transdc_His_kin_sub3_dim/P"/>
</dbReference>
<organism evidence="12 13">
    <name type="scientific">Stenomitos frigidus ULC18</name>
    <dbReference type="NCBI Taxonomy" id="2107698"/>
    <lineage>
        <taxon>Bacteria</taxon>
        <taxon>Bacillati</taxon>
        <taxon>Cyanobacteriota</taxon>
        <taxon>Cyanophyceae</taxon>
        <taxon>Leptolyngbyales</taxon>
        <taxon>Leptolyngbyaceae</taxon>
        <taxon>Stenomitos</taxon>
    </lineage>
</organism>
<evidence type="ECO:0000256" key="1">
    <source>
        <dbReference type="ARBA" id="ARBA00000085"/>
    </source>
</evidence>
<evidence type="ECO:0000256" key="2">
    <source>
        <dbReference type="ARBA" id="ARBA00012438"/>
    </source>
</evidence>
<dbReference type="Pfam" id="PF07730">
    <property type="entry name" value="HisKA_3"/>
    <property type="match status" value="1"/>
</dbReference>
<evidence type="ECO:0000313" key="13">
    <source>
        <dbReference type="Proteomes" id="UP000239576"/>
    </source>
</evidence>
<keyword evidence="6 12" id="KW-0418">Kinase</keyword>
<dbReference type="InterPro" id="IPR050482">
    <property type="entry name" value="Sensor_HK_TwoCompSys"/>
</dbReference>